<keyword evidence="2" id="KW-1185">Reference proteome</keyword>
<evidence type="ECO:0000313" key="2">
    <source>
        <dbReference type="Proteomes" id="UP000463051"/>
    </source>
</evidence>
<dbReference type="Proteomes" id="UP000463051">
    <property type="component" value="Unassembled WGS sequence"/>
</dbReference>
<accession>A0A7X2HAQ3</accession>
<dbReference type="EMBL" id="WJXB01000015">
    <property type="protein sequence ID" value="MRN56639.1"/>
    <property type="molecule type" value="Genomic_DNA"/>
</dbReference>
<dbReference type="RefSeq" id="WP_229522470.1">
    <property type="nucleotide sequence ID" value="NZ_WJXB01000015.1"/>
</dbReference>
<dbReference type="AlphaFoldDB" id="A0A7X2HAQ3"/>
<sequence>MYKEIAPLKWLLVLPFYQRAISFCDFNEDFECDFSAETSGEDGLIAEKR</sequence>
<name>A0A7X2HAQ3_9BACL</name>
<evidence type="ECO:0000313" key="1">
    <source>
        <dbReference type="EMBL" id="MRN56639.1"/>
    </source>
</evidence>
<gene>
    <name evidence="1" type="ORF">GJB61_27120</name>
</gene>
<proteinExistence type="predicted"/>
<comment type="caution">
    <text evidence="1">The sequence shown here is derived from an EMBL/GenBank/DDBJ whole genome shotgun (WGS) entry which is preliminary data.</text>
</comment>
<reference evidence="1 2" key="1">
    <citation type="submission" date="2019-11" db="EMBL/GenBank/DDBJ databases">
        <title>Paenibacillus monticola sp. nov., a novel PGPR strain isolated from mountain sample in China.</title>
        <authorList>
            <person name="Zhao Q."/>
            <person name="Li H.-P."/>
            <person name="Zhang J.-L."/>
        </authorList>
    </citation>
    <scope>NUCLEOTIDE SEQUENCE [LARGE SCALE GENOMIC DNA]</scope>
    <source>
        <strain evidence="1 2">LC-T2</strain>
    </source>
</reference>
<organism evidence="1 2">
    <name type="scientific">Paenibacillus monticola</name>
    <dbReference type="NCBI Taxonomy" id="2666075"/>
    <lineage>
        <taxon>Bacteria</taxon>
        <taxon>Bacillati</taxon>
        <taxon>Bacillota</taxon>
        <taxon>Bacilli</taxon>
        <taxon>Bacillales</taxon>
        <taxon>Paenibacillaceae</taxon>
        <taxon>Paenibacillus</taxon>
    </lineage>
</organism>
<protein>
    <submittedName>
        <fullName evidence="1">Uncharacterized protein</fullName>
    </submittedName>
</protein>